<evidence type="ECO:0000313" key="2">
    <source>
        <dbReference type="Proteomes" id="UP000642509"/>
    </source>
</evidence>
<keyword evidence="2" id="KW-1185">Reference proteome</keyword>
<proteinExistence type="predicted"/>
<name>A0ABQ2M3S6_9MICC</name>
<comment type="caution">
    <text evidence="1">The sequence shown here is derived from an EMBL/GenBank/DDBJ whole genome shotgun (WGS) entry which is preliminary data.</text>
</comment>
<reference evidence="2" key="1">
    <citation type="journal article" date="2019" name="Int. J. Syst. Evol. Microbiol.">
        <title>The Global Catalogue of Microorganisms (GCM) 10K type strain sequencing project: providing services to taxonomists for standard genome sequencing and annotation.</title>
        <authorList>
            <consortium name="The Broad Institute Genomics Platform"/>
            <consortium name="The Broad Institute Genome Sequencing Center for Infectious Disease"/>
            <person name="Wu L."/>
            <person name="Ma J."/>
        </authorList>
    </citation>
    <scope>NUCLEOTIDE SEQUENCE [LARGE SCALE GENOMIC DNA]</scope>
    <source>
        <strain evidence="2">CGMCC 1.7064</strain>
    </source>
</reference>
<protein>
    <submittedName>
        <fullName evidence="1">Uncharacterized protein</fullName>
    </submittedName>
</protein>
<accession>A0ABQ2M3S6</accession>
<gene>
    <name evidence="1" type="ORF">GCM10010977_21200</name>
</gene>
<sequence length="86" mass="9435">MFSDEELTSYGFTPYKHGSGPVDAAVLQAAHTEYKEWTPADLPGIRTLIDGRSIVDATQWADVTVRTIGRPLDETASGDWPGGRER</sequence>
<dbReference type="EMBL" id="BMLQ01000005">
    <property type="protein sequence ID" value="GGO46377.1"/>
    <property type="molecule type" value="Genomic_DNA"/>
</dbReference>
<evidence type="ECO:0000313" key="1">
    <source>
        <dbReference type="EMBL" id="GGO46377.1"/>
    </source>
</evidence>
<organism evidence="1 2">
    <name type="scientific">Citricoccus zhacaiensis</name>
    <dbReference type="NCBI Taxonomy" id="489142"/>
    <lineage>
        <taxon>Bacteria</taxon>
        <taxon>Bacillati</taxon>
        <taxon>Actinomycetota</taxon>
        <taxon>Actinomycetes</taxon>
        <taxon>Micrococcales</taxon>
        <taxon>Micrococcaceae</taxon>
        <taxon>Citricoccus</taxon>
    </lineage>
</organism>
<dbReference type="Proteomes" id="UP000642509">
    <property type="component" value="Unassembled WGS sequence"/>
</dbReference>